<comment type="caution">
    <text evidence="1">The sequence shown here is derived from an EMBL/GenBank/DDBJ whole genome shotgun (WGS) entry which is preliminary data.</text>
</comment>
<dbReference type="EMBL" id="LXQA010403752">
    <property type="protein sequence ID" value="MCI49608.1"/>
    <property type="molecule type" value="Genomic_DNA"/>
</dbReference>
<organism evidence="1 2">
    <name type="scientific">Trifolium medium</name>
    <dbReference type="NCBI Taxonomy" id="97028"/>
    <lineage>
        <taxon>Eukaryota</taxon>
        <taxon>Viridiplantae</taxon>
        <taxon>Streptophyta</taxon>
        <taxon>Embryophyta</taxon>
        <taxon>Tracheophyta</taxon>
        <taxon>Spermatophyta</taxon>
        <taxon>Magnoliopsida</taxon>
        <taxon>eudicotyledons</taxon>
        <taxon>Gunneridae</taxon>
        <taxon>Pentapetalae</taxon>
        <taxon>rosids</taxon>
        <taxon>fabids</taxon>
        <taxon>Fabales</taxon>
        <taxon>Fabaceae</taxon>
        <taxon>Papilionoideae</taxon>
        <taxon>50 kb inversion clade</taxon>
        <taxon>NPAAA clade</taxon>
        <taxon>Hologalegina</taxon>
        <taxon>IRL clade</taxon>
        <taxon>Trifolieae</taxon>
        <taxon>Trifolium</taxon>
    </lineage>
</organism>
<reference evidence="1 2" key="1">
    <citation type="journal article" date="2018" name="Front. Plant Sci.">
        <title>Red Clover (Trifolium pratense) and Zigzag Clover (T. medium) - A Picture of Genomic Similarities and Differences.</title>
        <authorList>
            <person name="Dluhosova J."/>
            <person name="Istvanek J."/>
            <person name="Nedelnik J."/>
            <person name="Repkova J."/>
        </authorList>
    </citation>
    <scope>NUCLEOTIDE SEQUENCE [LARGE SCALE GENOMIC DNA]</scope>
    <source>
        <strain evidence="2">cv. 10/8</strain>
        <tissue evidence="1">Leaf</tissue>
    </source>
</reference>
<name>A0A392SL42_9FABA</name>
<accession>A0A392SL42</accession>
<dbReference type="AlphaFoldDB" id="A0A392SL42"/>
<proteinExistence type="predicted"/>
<protein>
    <submittedName>
        <fullName evidence="1">Uncharacterized protein</fullName>
    </submittedName>
</protein>
<feature type="non-terminal residue" evidence="1">
    <location>
        <position position="1"/>
    </location>
</feature>
<evidence type="ECO:0000313" key="2">
    <source>
        <dbReference type="Proteomes" id="UP000265520"/>
    </source>
</evidence>
<sequence length="60" mass="6916">HCYEEILVREFALAKRVSCEDAFLRGHARNYLPHFNEDTLVVGFLLVIYGCAKLEEESSL</sequence>
<keyword evidence="2" id="KW-1185">Reference proteome</keyword>
<evidence type="ECO:0000313" key="1">
    <source>
        <dbReference type="EMBL" id="MCI49608.1"/>
    </source>
</evidence>
<dbReference type="Proteomes" id="UP000265520">
    <property type="component" value="Unassembled WGS sequence"/>
</dbReference>